<dbReference type="PANTHER" id="PTHR37298">
    <property type="entry name" value="UPF0111 PROTEIN YKAA"/>
    <property type="match status" value="1"/>
</dbReference>
<dbReference type="AlphaFoldDB" id="A0A2N3PWQ3"/>
<dbReference type="Pfam" id="PF01865">
    <property type="entry name" value="PhoU_div"/>
    <property type="match status" value="1"/>
</dbReference>
<comment type="caution">
    <text evidence="2">The sequence shown here is derived from an EMBL/GenBank/DDBJ whole genome shotgun (WGS) entry which is preliminary data.</text>
</comment>
<comment type="similarity">
    <text evidence="1">Belongs to the UPF0111 family.</text>
</comment>
<evidence type="ECO:0000313" key="3">
    <source>
        <dbReference type="Proteomes" id="UP000233293"/>
    </source>
</evidence>
<dbReference type="Gene3D" id="1.20.58.220">
    <property type="entry name" value="Phosphate transport system protein phou homolog 2, domain 2"/>
    <property type="match status" value="1"/>
</dbReference>
<proteinExistence type="inferred from homology"/>
<gene>
    <name evidence="2" type="ORF">CWS72_09645</name>
</gene>
<dbReference type="InterPro" id="IPR018445">
    <property type="entry name" value="Put_Phosphate_transp_reg"/>
</dbReference>
<protein>
    <submittedName>
        <fullName evidence="2">DUF47 domain-containing protein</fullName>
    </submittedName>
</protein>
<dbReference type="Proteomes" id="UP000233293">
    <property type="component" value="Unassembled WGS sequence"/>
</dbReference>
<organism evidence="2 3">
    <name type="scientific">Telmatospirillum siberiense</name>
    <dbReference type="NCBI Taxonomy" id="382514"/>
    <lineage>
        <taxon>Bacteria</taxon>
        <taxon>Pseudomonadati</taxon>
        <taxon>Pseudomonadota</taxon>
        <taxon>Alphaproteobacteria</taxon>
        <taxon>Rhodospirillales</taxon>
        <taxon>Rhodospirillaceae</taxon>
        <taxon>Telmatospirillum</taxon>
    </lineage>
</organism>
<dbReference type="RefSeq" id="WP_101250380.1">
    <property type="nucleotide sequence ID" value="NZ_PIUM01000008.1"/>
</dbReference>
<evidence type="ECO:0000313" key="2">
    <source>
        <dbReference type="EMBL" id="PKU24837.1"/>
    </source>
</evidence>
<dbReference type="EMBL" id="PIUM01000008">
    <property type="protein sequence ID" value="PKU24837.1"/>
    <property type="molecule type" value="Genomic_DNA"/>
</dbReference>
<sequence>MFMRVFRSLMPKEERFVDHFMSHSGYIVAAADALAAMMAPDQPDRPARGREVCEIESAADGVARQTLIALHRAFITPFDRSDILALSNALDEAVDHVEEVVLHAALYKVSDFDAHMRLLTGQIQQAARLVAEMMPLLRDIPGNAERIRTMCESVSKIEGDADEALREALSDLIELRPDTITFFGRKEVYELLESATDSLDDVADVIEGLVLDNV</sequence>
<evidence type="ECO:0000256" key="1">
    <source>
        <dbReference type="ARBA" id="ARBA00008591"/>
    </source>
</evidence>
<keyword evidence="3" id="KW-1185">Reference proteome</keyword>
<reference evidence="3" key="1">
    <citation type="submission" date="2017-12" db="EMBL/GenBank/DDBJ databases">
        <title>Draft genome sequence of Telmatospirillum siberiense 26-4b1T, an acidotolerant peatland alphaproteobacterium potentially involved in sulfur cycling.</title>
        <authorList>
            <person name="Hausmann B."/>
            <person name="Pjevac P."/>
            <person name="Schreck K."/>
            <person name="Herbold C.W."/>
            <person name="Daims H."/>
            <person name="Wagner M."/>
            <person name="Pester M."/>
            <person name="Loy A."/>
        </authorList>
    </citation>
    <scope>NUCLEOTIDE SEQUENCE [LARGE SCALE GENOMIC DNA]</scope>
    <source>
        <strain evidence="3">26-4b1</strain>
    </source>
</reference>
<accession>A0A2N3PWQ3</accession>
<dbReference type="InterPro" id="IPR038078">
    <property type="entry name" value="PhoU-like_sf"/>
</dbReference>
<dbReference type="OrthoDB" id="9797568at2"/>
<dbReference type="InterPro" id="IPR052912">
    <property type="entry name" value="UPF0111_domain"/>
</dbReference>
<dbReference type="PANTHER" id="PTHR37298:SF1">
    <property type="entry name" value="UPF0111 PROTEIN YKAA"/>
    <property type="match status" value="1"/>
</dbReference>
<name>A0A2N3PWQ3_9PROT</name>